<keyword evidence="2" id="KW-1185">Reference proteome</keyword>
<reference evidence="2" key="1">
    <citation type="journal article" date="2019" name="Int. J. Syst. Evol. Microbiol.">
        <title>The Global Catalogue of Microorganisms (GCM) 10K type strain sequencing project: providing services to taxonomists for standard genome sequencing and annotation.</title>
        <authorList>
            <consortium name="The Broad Institute Genomics Platform"/>
            <consortium name="The Broad Institute Genome Sequencing Center for Infectious Disease"/>
            <person name="Wu L."/>
            <person name="Ma J."/>
        </authorList>
    </citation>
    <scope>NUCLEOTIDE SEQUENCE [LARGE SCALE GENOMIC DNA]</scope>
    <source>
        <strain evidence="2">JCM 4816</strain>
    </source>
</reference>
<dbReference type="RefSeq" id="WP_193458779.1">
    <property type="nucleotide sequence ID" value="NZ_BAAAXF010000023.1"/>
</dbReference>
<evidence type="ECO:0000313" key="1">
    <source>
        <dbReference type="EMBL" id="GAA3496325.1"/>
    </source>
</evidence>
<gene>
    <name evidence="1" type="ORF">GCM10019016_034260</name>
</gene>
<dbReference type="EMBL" id="BAAAXF010000023">
    <property type="protein sequence ID" value="GAA3496325.1"/>
    <property type="molecule type" value="Genomic_DNA"/>
</dbReference>
<proteinExistence type="predicted"/>
<sequence>MHRLGGLVEEELVILPGGTGYLTLSFSAPVVGMTRDTVRLRPTLGRSRDRCAVSG</sequence>
<comment type="caution">
    <text evidence="1">The sequence shown here is derived from an EMBL/GenBank/DDBJ whole genome shotgun (WGS) entry which is preliminary data.</text>
</comment>
<protein>
    <submittedName>
        <fullName evidence="1">Uncharacterized protein</fullName>
    </submittedName>
</protein>
<evidence type="ECO:0000313" key="2">
    <source>
        <dbReference type="Proteomes" id="UP001501455"/>
    </source>
</evidence>
<name>A0ABP6TNI9_9ACTN</name>
<organism evidence="1 2">
    <name type="scientific">Streptomyces prasinosporus</name>
    <dbReference type="NCBI Taxonomy" id="68256"/>
    <lineage>
        <taxon>Bacteria</taxon>
        <taxon>Bacillati</taxon>
        <taxon>Actinomycetota</taxon>
        <taxon>Actinomycetes</taxon>
        <taxon>Kitasatosporales</taxon>
        <taxon>Streptomycetaceae</taxon>
        <taxon>Streptomyces</taxon>
        <taxon>Streptomyces albogriseolus group</taxon>
    </lineage>
</organism>
<accession>A0ABP6TNI9</accession>
<dbReference type="Proteomes" id="UP001501455">
    <property type="component" value="Unassembled WGS sequence"/>
</dbReference>